<comment type="caution">
    <text evidence="1">The sequence shown here is derived from an EMBL/GenBank/DDBJ whole genome shotgun (WGS) entry which is preliminary data.</text>
</comment>
<gene>
    <name evidence="1" type="ORF">OXD698_LOCUS29606</name>
</gene>
<dbReference type="Proteomes" id="UP000663844">
    <property type="component" value="Unassembled WGS sequence"/>
</dbReference>
<name>A0A819NV75_9BILA</name>
<evidence type="ECO:0000313" key="2">
    <source>
        <dbReference type="Proteomes" id="UP000663844"/>
    </source>
</evidence>
<accession>A0A819NV75</accession>
<organism evidence="1 2">
    <name type="scientific">Adineta steineri</name>
    <dbReference type="NCBI Taxonomy" id="433720"/>
    <lineage>
        <taxon>Eukaryota</taxon>
        <taxon>Metazoa</taxon>
        <taxon>Spiralia</taxon>
        <taxon>Gnathifera</taxon>
        <taxon>Rotifera</taxon>
        <taxon>Eurotatoria</taxon>
        <taxon>Bdelloidea</taxon>
        <taxon>Adinetida</taxon>
        <taxon>Adinetidae</taxon>
        <taxon>Adineta</taxon>
    </lineage>
</organism>
<evidence type="ECO:0000313" key="1">
    <source>
        <dbReference type="EMBL" id="CAF4002510.1"/>
    </source>
</evidence>
<dbReference type="EMBL" id="CAJOAZ010003355">
    <property type="protein sequence ID" value="CAF4002510.1"/>
    <property type="molecule type" value="Genomic_DNA"/>
</dbReference>
<protein>
    <submittedName>
        <fullName evidence="1">Uncharacterized protein</fullName>
    </submittedName>
</protein>
<sequence length="120" mass="13833">MPLSASSWFIVATCVDRYASSSTSARIRSFSQVKVSQRVVCDRQLTIMLIVQFLLFQISSLPISIQRIYAQITIDEIKSSQRIQIEIFFVEVVNYTAFTNTTTPFYMFIHLQRQANVEPI</sequence>
<proteinExistence type="predicted"/>
<reference evidence="1" key="1">
    <citation type="submission" date="2021-02" db="EMBL/GenBank/DDBJ databases">
        <authorList>
            <person name="Nowell W R."/>
        </authorList>
    </citation>
    <scope>NUCLEOTIDE SEQUENCE</scope>
</reference>
<dbReference type="AlphaFoldDB" id="A0A819NV75"/>